<dbReference type="InterPro" id="IPR028203">
    <property type="entry name" value="PSII_CF48-like_dom"/>
</dbReference>
<reference evidence="4 5" key="1">
    <citation type="submission" date="2021-10" db="EMBL/GenBank/DDBJ databases">
        <title>Alishewanella koreense sp. nov. isolated from seawater of southwestern coast in South Korea and the proposal for the reclassification of Rheinheimera perlucida and Rheinheimera tuosuensis as Arsukibacterium perlucida and Arsukibacterium tuosuensis.</title>
        <authorList>
            <person name="Kim K.H."/>
            <person name="Ruan W."/>
            <person name="Kim K.R."/>
            <person name="Baek J.H."/>
            <person name="Jeon C.O."/>
        </authorList>
    </citation>
    <scope>NUCLEOTIDE SEQUENCE [LARGE SCALE GENOMIC DNA]</scope>
    <source>
        <strain evidence="4 5">16-MA</strain>
    </source>
</reference>
<dbReference type="Proteomes" id="UP000633814">
    <property type="component" value="Unassembled WGS sequence"/>
</dbReference>
<evidence type="ECO:0000256" key="2">
    <source>
        <dbReference type="ARBA" id="ARBA00023276"/>
    </source>
</evidence>
<accession>A0ABS8C5I3</accession>
<proteinExistence type="predicted"/>
<dbReference type="Gene3D" id="2.130.10.10">
    <property type="entry name" value="YVTN repeat-like/Quinoprotein amine dehydrogenase"/>
    <property type="match status" value="2"/>
</dbReference>
<keyword evidence="2" id="KW-0604">Photosystem II</keyword>
<dbReference type="InterPro" id="IPR036278">
    <property type="entry name" value="Sialidase_sf"/>
</dbReference>
<evidence type="ECO:0000259" key="3">
    <source>
        <dbReference type="Pfam" id="PF14870"/>
    </source>
</evidence>
<dbReference type="PANTHER" id="PTHR47199:SF2">
    <property type="entry name" value="PHOTOSYSTEM II STABILITY_ASSEMBLY FACTOR HCF136, CHLOROPLASTIC"/>
    <property type="match status" value="1"/>
</dbReference>
<keyword evidence="1" id="KW-0602">Photosynthesis</keyword>
<dbReference type="EMBL" id="JAEINI020000008">
    <property type="protein sequence ID" value="MCB5227611.1"/>
    <property type="molecule type" value="Genomic_DNA"/>
</dbReference>
<evidence type="ECO:0000313" key="5">
    <source>
        <dbReference type="Proteomes" id="UP000633814"/>
    </source>
</evidence>
<keyword evidence="5" id="KW-1185">Reference proteome</keyword>
<gene>
    <name evidence="4" type="ORF">JAO78_012390</name>
</gene>
<comment type="caution">
    <text evidence="4">The sequence shown here is derived from an EMBL/GenBank/DDBJ whole genome shotgun (WGS) entry which is preliminary data.</text>
</comment>
<dbReference type="SUPFAM" id="SSF50939">
    <property type="entry name" value="Sialidases"/>
    <property type="match status" value="1"/>
</dbReference>
<dbReference type="Pfam" id="PF14870">
    <property type="entry name" value="PSII_BNR"/>
    <property type="match status" value="1"/>
</dbReference>
<organism evidence="4 5">
    <name type="scientific">Alishewanella maricola</name>
    <dbReference type="NCBI Taxonomy" id="2795740"/>
    <lineage>
        <taxon>Bacteria</taxon>
        <taxon>Pseudomonadati</taxon>
        <taxon>Pseudomonadota</taxon>
        <taxon>Gammaproteobacteria</taxon>
        <taxon>Alteromonadales</taxon>
        <taxon>Alteromonadaceae</taxon>
        <taxon>Alishewanella</taxon>
    </lineage>
</organism>
<dbReference type="InterPro" id="IPR015943">
    <property type="entry name" value="WD40/YVTN_repeat-like_dom_sf"/>
</dbReference>
<dbReference type="RefSeq" id="WP_226751673.1">
    <property type="nucleotide sequence ID" value="NZ_JAEINI020000008.1"/>
</dbReference>
<dbReference type="PANTHER" id="PTHR47199">
    <property type="entry name" value="PHOTOSYSTEM II STABILITY/ASSEMBLY FACTOR HCF136, CHLOROPLASTIC"/>
    <property type="match status" value="1"/>
</dbReference>
<protein>
    <recommendedName>
        <fullName evidence="3">Photosynthesis system II assembly factor Ycf48/Hcf136-like domain-containing protein</fullName>
    </recommendedName>
</protein>
<evidence type="ECO:0000313" key="4">
    <source>
        <dbReference type="EMBL" id="MCB5227611.1"/>
    </source>
</evidence>
<sequence length="337" mass="36938">MFLVQGAYAHASDADENTEMSPKAAYMMPLASQSLLTDVVKVGQQGFAAVGQRGHILLSNDAKNWQQATVPVQSLLTSVYFTDDQYGWAVGHDATILHTQDGGKNWQLQQFLPEQDKPLMDIYFFNRQQGLAIGAYGLFFTTSDGGVSWQPTFHKTLVSADDAEYLADLEETDPEMYLLERESVLPHFNRLIVNDQQIIMVGEAGFMAKSDDAGASWQRLEEFYNGSLFAVHRTEQGSIVTAGLRGHVFLSEDDGDSWQQIDLPVSATLNSLFADSAGRLFITGNAGALLRSEDNGQSFQDMSQADGRAILNGVALGEQLLLVTEVGIKLTPLSKSE</sequence>
<evidence type="ECO:0000256" key="1">
    <source>
        <dbReference type="ARBA" id="ARBA00022531"/>
    </source>
</evidence>
<dbReference type="CDD" id="cd15482">
    <property type="entry name" value="Sialidase_non-viral"/>
    <property type="match status" value="1"/>
</dbReference>
<feature type="domain" description="Photosynthesis system II assembly factor Ycf48/Hcf136-like" evidence="3">
    <location>
        <begin position="61"/>
        <end position="112"/>
    </location>
</feature>
<name>A0ABS8C5I3_9ALTE</name>